<feature type="transmembrane region" description="Helical" evidence="8">
    <location>
        <begin position="347"/>
        <end position="367"/>
    </location>
</feature>
<evidence type="ECO:0000256" key="5">
    <source>
        <dbReference type="ARBA" id="ARBA00022989"/>
    </source>
</evidence>
<comment type="caution">
    <text evidence="10">The sequence shown here is derived from an EMBL/GenBank/DDBJ whole genome shotgun (WGS) entry which is preliminary data.</text>
</comment>
<feature type="transmembrane region" description="Helical" evidence="8">
    <location>
        <begin position="282"/>
        <end position="301"/>
    </location>
</feature>
<feature type="transmembrane region" description="Helical" evidence="8">
    <location>
        <begin position="226"/>
        <end position="242"/>
    </location>
</feature>
<feature type="transmembrane region" description="Helical" evidence="8">
    <location>
        <begin position="120"/>
        <end position="142"/>
    </location>
</feature>
<evidence type="ECO:0000256" key="4">
    <source>
        <dbReference type="ARBA" id="ARBA00022692"/>
    </source>
</evidence>
<proteinExistence type="inferred from homology"/>
<keyword evidence="4 8" id="KW-0812">Transmembrane</keyword>
<dbReference type="Proteomes" id="UP001153618">
    <property type="component" value="Unassembled WGS sequence"/>
</dbReference>
<dbReference type="PANTHER" id="PTHR43029">
    <property type="entry name" value="AMMONIUM TRANSPORTER MEP2"/>
    <property type="match status" value="1"/>
</dbReference>
<feature type="transmembrane region" description="Helical" evidence="8">
    <location>
        <begin position="33"/>
        <end position="54"/>
    </location>
</feature>
<feature type="transmembrane region" description="Helical" evidence="8">
    <location>
        <begin position="387"/>
        <end position="409"/>
    </location>
</feature>
<accession>A0A9W4I558</accession>
<evidence type="ECO:0000259" key="9">
    <source>
        <dbReference type="Pfam" id="PF00909"/>
    </source>
</evidence>
<dbReference type="Pfam" id="PF00909">
    <property type="entry name" value="Ammonium_transp"/>
    <property type="match status" value="1"/>
</dbReference>
<dbReference type="OrthoDB" id="534912at2759"/>
<dbReference type="EMBL" id="CAJVOS010000060">
    <property type="protein sequence ID" value="CAG8223759.1"/>
    <property type="molecule type" value="Genomic_DNA"/>
</dbReference>
<feature type="transmembrane region" description="Helical" evidence="8">
    <location>
        <begin position="154"/>
        <end position="175"/>
    </location>
</feature>
<comment type="subcellular location">
    <subcellularLocation>
        <location evidence="8">Cell membrane</location>
        <topology evidence="8">Multi-pass membrane protein</topology>
    </subcellularLocation>
    <subcellularLocation>
        <location evidence="1">Membrane</location>
        <topology evidence="1">Multi-pass membrane protein</topology>
    </subcellularLocation>
</comment>
<dbReference type="PROSITE" id="PS01219">
    <property type="entry name" value="AMMONIUM_TRANSP"/>
    <property type="match status" value="1"/>
</dbReference>
<keyword evidence="7 8" id="KW-0924">Ammonia transport</keyword>
<dbReference type="PANTHER" id="PTHR43029:SF15">
    <property type="entry name" value="AMMONIUM TRANSPORTER"/>
    <property type="match status" value="1"/>
</dbReference>
<comment type="similarity">
    <text evidence="2 8">Belongs to the ammonia transporter channel (TC 1.A.11.2) family.</text>
</comment>
<dbReference type="FunFam" id="1.10.3430.10:FF:000003">
    <property type="entry name" value="Ammonium transporter"/>
    <property type="match status" value="1"/>
</dbReference>
<feature type="transmembrane region" description="Helical" evidence="8">
    <location>
        <begin position="187"/>
        <end position="206"/>
    </location>
</feature>
<protein>
    <recommendedName>
        <fullName evidence="8">Ammonium transporter</fullName>
    </recommendedName>
</protein>
<dbReference type="AlphaFoldDB" id="A0A9W4I558"/>
<dbReference type="Gene3D" id="1.10.3430.10">
    <property type="entry name" value="Ammonium transporter AmtB like domains"/>
    <property type="match status" value="1"/>
</dbReference>
<dbReference type="InterPro" id="IPR001905">
    <property type="entry name" value="Ammonium_transpt"/>
</dbReference>
<evidence type="ECO:0000256" key="1">
    <source>
        <dbReference type="ARBA" id="ARBA00004141"/>
    </source>
</evidence>
<evidence type="ECO:0000313" key="10">
    <source>
        <dbReference type="EMBL" id="CAG8223759.1"/>
    </source>
</evidence>
<evidence type="ECO:0000256" key="8">
    <source>
        <dbReference type="RuleBase" id="RU362002"/>
    </source>
</evidence>
<keyword evidence="11" id="KW-1185">Reference proteome</keyword>
<evidence type="ECO:0000256" key="7">
    <source>
        <dbReference type="ARBA" id="ARBA00023177"/>
    </source>
</evidence>
<dbReference type="InterPro" id="IPR018047">
    <property type="entry name" value="Ammonium_transpt_CS"/>
</dbReference>
<organism evidence="10 11">
    <name type="scientific">Penicillium olsonii</name>
    <dbReference type="NCBI Taxonomy" id="99116"/>
    <lineage>
        <taxon>Eukaryota</taxon>
        <taxon>Fungi</taxon>
        <taxon>Dikarya</taxon>
        <taxon>Ascomycota</taxon>
        <taxon>Pezizomycotina</taxon>
        <taxon>Eurotiomycetes</taxon>
        <taxon>Eurotiomycetidae</taxon>
        <taxon>Eurotiales</taxon>
        <taxon>Aspergillaceae</taxon>
        <taxon>Penicillium</taxon>
    </lineage>
</organism>
<dbReference type="GO" id="GO:0008519">
    <property type="term" value="F:ammonium channel activity"/>
    <property type="evidence" value="ECO:0007669"/>
    <property type="project" value="InterPro"/>
</dbReference>
<feature type="transmembrane region" description="Helical" evidence="8">
    <location>
        <begin position="254"/>
        <end position="275"/>
    </location>
</feature>
<sequence>MVEAPVYNASIPAGGDPLKVDVNSQYAGVEFNYIYIILCAFIVWLIIPGVGLLYSGLARRKSALALLFQSLMIVAVTTFQWIFWGYSLTYARDASPFIGTLKNFGLRNVMAAPSPGSGNLPEIVFCFYQLLFCACTVMIVVGGAFERGNIIPSLIFSFCWATIVYCPLACWTWNSNGWLYNLPSLDFAGGGPVHIASGWSALAYAFVLGKRKHLDQPSHAKPHNTTLVFIGTALIWFGWFGFNGGSTLNVNMRAMLAAFNTNTAACTGVLGWVLVDYIKYRGKFSVVGACEGAIAGLVGITPAAGFVSIWLAAVIGFITSAVCALLQDINEWVHIDEGMDVFKLHGIGGMVGAFLTGIFASGSIAALDGTTEAAGGIDGNGVQVGKQLAEVCAISAYAFTVSCILLYILKFIPGMQLRVHEEAEMVGLDRAQFIDEQIGERALLDDLCGSSPGASVLGEVVGPVAKK</sequence>
<dbReference type="InterPro" id="IPR029020">
    <property type="entry name" value="Ammonium/urea_transptr"/>
</dbReference>
<dbReference type="SUPFAM" id="SSF111352">
    <property type="entry name" value="Ammonium transporter"/>
    <property type="match status" value="1"/>
</dbReference>
<keyword evidence="3 8" id="KW-0813">Transport</keyword>
<evidence type="ECO:0000256" key="3">
    <source>
        <dbReference type="ARBA" id="ARBA00022448"/>
    </source>
</evidence>
<feature type="domain" description="Ammonium transporter AmtB-like" evidence="9">
    <location>
        <begin position="35"/>
        <end position="433"/>
    </location>
</feature>
<evidence type="ECO:0000256" key="2">
    <source>
        <dbReference type="ARBA" id="ARBA00005887"/>
    </source>
</evidence>
<keyword evidence="6 8" id="KW-0472">Membrane</keyword>
<evidence type="ECO:0000256" key="6">
    <source>
        <dbReference type="ARBA" id="ARBA00023136"/>
    </source>
</evidence>
<name>A0A9W4I558_PENOL</name>
<feature type="transmembrane region" description="Helical" evidence="8">
    <location>
        <begin position="307"/>
        <end position="326"/>
    </location>
</feature>
<dbReference type="GO" id="GO:0005886">
    <property type="term" value="C:plasma membrane"/>
    <property type="evidence" value="ECO:0007669"/>
    <property type="project" value="UniProtKB-SubCell"/>
</dbReference>
<gene>
    <name evidence="10" type="ORF">POLS_LOCUS8165</name>
</gene>
<reference evidence="10" key="1">
    <citation type="submission" date="2021-07" db="EMBL/GenBank/DDBJ databases">
        <authorList>
            <person name="Branca A.L. A."/>
        </authorList>
    </citation>
    <scope>NUCLEOTIDE SEQUENCE</scope>
</reference>
<keyword evidence="5 8" id="KW-1133">Transmembrane helix</keyword>
<evidence type="ECO:0000313" key="11">
    <source>
        <dbReference type="Proteomes" id="UP001153618"/>
    </source>
</evidence>
<dbReference type="NCBIfam" id="TIGR00836">
    <property type="entry name" value="amt"/>
    <property type="match status" value="1"/>
</dbReference>
<dbReference type="InterPro" id="IPR024041">
    <property type="entry name" value="NH4_transpt_AmtB-like_dom"/>
</dbReference>
<feature type="transmembrane region" description="Helical" evidence="8">
    <location>
        <begin position="66"/>
        <end position="86"/>
    </location>
</feature>